<dbReference type="AlphaFoldDB" id="A0A1X7TNY2"/>
<evidence type="ECO:0000259" key="6">
    <source>
        <dbReference type="PROSITE" id="PS50262"/>
    </source>
</evidence>
<proteinExistence type="predicted"/>
<keyword evidence="2 5" id="KW-0812">Transmembrane</keyword>
<keyword evidence="3 5" id="KW-1133">Transmembrane helix</keyword>
<dbReference type="EnsemblMetazoa" id="Aqu2.1.16692_001">
    <property type="protein sequence ID" value="Aqu2.1.16692_001"/>
    <property type="gene ID" value="Aqu2.1.16692"/>
</dbReference>
<evidence type="ECO:0000256" key="4">
    <source>
        <dbReference type="ARBA" id="ARBA00023136"/>
    </source>
</evidence>
<feature type="transmembrane region" description="Helical" evidence="5">
    <location>
        <begin position="163"/>
        <end position="181"/>
    </location>
</feature>
<evidence type="ECO:0000256" key="5">
    <source>
        <dbReference type="SAM" id="Phobius"/>
    </source>
</evidence>
<feature type="transmembrane region" description="Helical" evidence="5">
    <location>
        <begin position="20"/>
        <end position="42"/>
    </location>
</feature>
<name>A0A1X7TNY2_AMPQE</name>
<feature type="transmembrane region" description="Helical" evidence="5">
    <location>
        <begin position="99"/>
        <end position="124"/>
    </location>
</feature>
<feature type="transmembrane region" description="Helical" evidence="5">
    <location>
        <begin position="188"/>
        <end position="208"/>
    </location>
</feature>
<accession>A0A1X7TNY2</accession>
<comment type="subcellular location">
    <subcellularLocation>
        <location evidence="1">Membrane</location>
    </subcellularLocation>
</comment>
<dbReference type="InParanoid" id="A0A1X7TNY2"/>
<sequence>MNNSTEFPESFLAIHSAIHVLIFVVLPVPLVTVTGMSIVALLTAKDVNWKIKVVLINILVPDIIVFISLIFYDLGYPVRVYLIEGNDTDALDVTCLMSIILYGIAFLGNAFGGVLFSVSVYIFTKHGVKKLKWIGIISYIATTWVLILLYRIIPIVLNLDTLGVISIAGFCIFPITQAFIVNITIDVLLVLLNITFVVIFSTCNFIFVKKNQIATENSDRPNPLKKAMTKVMQSS</sequence>
<feature type="transmembrane region" description="Helical" evidence="5">
    <location>
        <begin position="136"/>
        <end position="157"/>
    </location>
</feature>
<feature type="transmembrane region" description="Helical" evidence="5">
    <location>
        <begin position="54"/>
        <end position="72"/>
    </location>
</feature>
<evidence type="ECO:0000313" key="7">
    <source>
        <dbReference type="EnsemblMetazoa" id="Aqu2.1.16692_001"/>
    </source>
</evidence>
<dbReference type="PROSITE" id="PS50262">
    <property type="entry name" value="G_PROTEIN_RECEP_F1_2"/>
    <property type="match status" value="1"/>
</dbReference>
<evidence type="ECO:0000256" key="2">
    <source>
        <dbReference type="ARBA" id="ARBA00022692"/>
    </source>
</evidence>
<reference evidence="7" key="1">
    <citation type="submission" date="2017-05" db="UniProtKB">
        <authorList>
            <consortium name="EnsemblMetazoa"/>
        </authorList>
    </citation>
    <scope>IDENTIFICATION</scope>
</reference>
<organism evidence="7">
    <name type="scientific">Amphimedon queenslandica</name>
    <name type="common">Sponge</name>
    <dbReference type="NCBI Taxonomy" id="400682"/>
    <lineage>
        <taxon>Eukaryota</taxon>
        <taxon>Metazoa</taxon>
        <taxon>Porifera</taxon>
        <taxon>Demospongiae</taxon>
        <taxon>Heteroscleromorpha</taxon>
        <taxon>Haplosclerida</taxon>
        <taxon>Niphatidae</taxon>
        <taxon>Amphimedon</taxon>
    </lineage>
</organism>
<dbReference type="GO" id="GO:0016020">
    <property type="term" value="C:membrane"/>
    <property type="evidence" value="ECO:0007669"/>
    <property type="project" value="UniProtKB-SubCell"/>
</dbReference>
<keyword evidence="4 5" id="KW-0472">Membrane</keyword>
<evidence type="ECO:0000256" key="1">
    <source>
        <dbReference type="ARBA" id="ARBA00004370"/>
    </source>
</evidence>
<feature type="domain" description="G-protein coupled receptors family 1 profile" evidence="6">
    <location>
        <begin position="33"/>
        <end position="235"/>
    </location>
</feature>
<dbReference type="InterPro" id="IPR017452">
    <property type="entry name" value="GPCR_Rhodpsn_7TM"/>
</dbReference>
<protein>
    <recommendedName>
        <fullName evidence="6">G-protein coupled receptors family 1 profile domain-containing protein</fullName>
    </recommendedName>
</protein>
<evidence type="ECO:0000256" key="3">
    <source>
        <dbReference type="ARBA" id="ARBA00022989"/>
    </source>
</evidence>